<reference evidence="2" key="1">
    <citation type="journal article" date="2002" name="DNA Res.">
        <title>Complete genomic sequence of nitrogen-fixing symbiotic bacterium Bradyrhizobium japonicum USDA110.</title>
        <authorList>
            <person name="Kaneko T."/>
            <person name="Nakamura Y."/>
            <person name="Sato S."/>
            <person name="Minamisawa K."/>
            <person name="Uchiumi T."/>
            <person name="Sasamoto S."/>
            <person name="Watanabe A."/>
            <person name="Idesawa K."/>
            <person name="Iriguchi M."/>
            <person name="Kawashima K."/>
            <person name="Kohara M."/>
            <person name="Matsumoto M."/>
            <person name="Shimpo S."/>
            <person name="Tsuruoka H."/>
            <person name="Wada T."/>
            <person name="Yamada M."/>
            <person name="Tabata S."/>
        </authorList>
    </citation>
    <scope>NUCLEOTIDE SEQUENCE [LARGE SCALE GENOMIC DNA]</scope>
    <source>
        <strain evidence="2">JCM 10833 / BCRC 13528 / IAM 13628 / NBRC 14792 / USDA 110</strain>
    </source>
</reference>
<dbReference type="Proteomes" id="UP000002526">
    <property type="component" value="Chromosome"/>
</dbReference>
<name>Q89GG6_BRADU</name>
<dbReference type="InParanoid" id="Q89GG6"/>
<dbReference type="InterPro" id="IPR023606">
    <property type="entry name" value="CoA-Trfase_III_dom_1_sf"/>
</dbReference>
<dbReference type="InterPro" id="IPR003673">
    <property type="entry name" value="CoA-Trfase_fam_III"/>
</dbReference>
<dbReference type="Gene3D" id="3.40.50.10540">
    <property type="entry name" value="Crotonobetainyl-coa:carnitine coa-transferase, domain 1"/>
    <property type="match status" value="1"/>
</dbReference>
<sequence length="119" mass="13391">MRVANMQQTDDMVTGWTMTRTRRELLAAAKAFRFLCAPVRDLAEVMSDRHLFERGMLQWIEHPELGRVVLPNSPLRFHGVDPVRAGPSRALGADNEPVYGAWLGLPPERLLELRSAAAI</sequence>
<dbReference type="SUPFAM" id="SSF89796">
    <property type="entry name" value="CoA-transferase family III (CaiB/BaiF)"/>
    <property type="match status" value="1"/>
</dbReference>
<protein>
    <submittedName>
        <fullName evidence="1">Bll6379 protein</fullName>
    </submittedName>
</protein>
<dbReference type="PATRIC" id="fig|224911.5.peg.6518"/>
<keyword evidence="2" id="KW-1185">Reference proteome</keyword>
<dbReference type="Gene3D" id="3.30.1540.10">
    <property type="entry name" value="formyl-coa transferase, domain 3"/>
    <property type="match status" value="1"/>
</dbReference>
<dbReference type="KEGG" id="bja:bll6379"/>
<gene>
    <name evidence="1" type="ordered locus">bll6379</name>
</gene>
<dbReference type="OrthoDB" id="9806585at2"/>
<dbReference type="Pfam" id="PF02515">
    <property type="entry name" value="CoA_transf_3"/>
    <property type="match status" value="1"/>
</dbReference>
<dbReference type="GO" id="GO:0003824">
    <property type="term" value="F:catalytic activity"/>
    <property type="evidence" value="ECO:0007669"/>
    <property type="project" value="InterPro"/>
</dbReference>
<proteinExistence type="predicted"/>
<evidence type="ECO:0000313" key="1">
    <source>
        <dbReference type="EMBL" id="BAC51644.1"/>
    </source>
</evidence>
<dbReference type="EMBL" id="BA000040">
    <property type="protein sequence ID" value="BAC51644.1"/>
    <property type="molecule type" value="Genomic_DNA"/>
</dbReference>
<accession>Q89GG6</accession>
<evidence type="ECO:0000313" key="2">
    <source>
        <dbReference type="Proteomes" id="UP000002526"/>
    </source>
</evidence>
<dbReference type="InterPro" id="IPR044855">
    <property type="entry name" value="CoA-Trfase_III_dom3_sf"/>
</dbReference>
<dbReference type="AlphaFoldDB" id="Q89GG6"/>
<dbReference type="EnsemblBacteria" id="BAC51644">
    <property type="protein sequence ID" value="BAC51644"/>
    <property type="gene ID" value="BAC51644"/>
</dbReference>
<organism evidence="1 2">
    <name type="scientific">Bradyrhizobium diazoefficiens (strain JCM 10833 / BCRC 13528 / IAM 13628 / NBRC 14792 / USDA 110)</name>
    <dbReference type="NCBI Taxonomy" id="224911"/>
    <lineage>
        <taxon>Bacteria</taxon>
        <taxon>Pseudomonadati</taxon>
        <taxon>Pseudomonadota</taxon>
        <taxon>Alphaproteobacteria</taxon>
        <taxon>Hyphomicrobiales</taxon>
        <taxon>Nitrobacteraceae</taxon>
        <taxon>Bradyrhizobium</taxon>
    </lineage>
</organism>
<dbReference type="HOGENOM" id="CLU_2286325_0_0_5"/>
<dbReference type="eggNOG" id="COG1804">
    <property type="taxonomic scope" value="Bacteria"/>
</dbReference>